<organism evidence="2 3">
    <name type="scientific">Mytilus galloprovincialis</name>
    <name type="common">Mediterranean mussel</name>
    <dbReference type="NCBI Taxonomy" id="29158"/>
    <lineage>
        <taxon>Eukaryota</taxon>
        <taxon>Metazoa</taxon>
        <taxon>Spiralia</taxon>
        <taxon>Lophotrochozoa</taxon>
        <taxon>Mollusca</taxon>
        <taxon>Bivalvia</taxon>
        <taxon>Autobranchia</taxon>
        <taxon>Pteriomorphia</taxon>
        <taxon>Mytilida</taxon>
        <taxon>Mytiloidea</taxon>
        <taxon>Mytilidae</taxon>
        <taxon>Mytilinae</taxon>
        <taxon>Mytilus</taxon>
    </lineage>
</organism>
<evidence type="ECO:0000313" key="3">
    <source>
        <dbReference type="Proteomes" id="UP000596742"/>
    </source>
</evidence>
<protein>
    <submittedName>
        <fullName evidence="2">Uncharacterized protein</fullName>
    </submittedName>
</protein>
<proteinExistence type="predicted"/>
<evidence type="ECO:0000313" key="2">
    <source>
        <dbReference type="EMBL" id="VDI17341.1"/>
    </source>
</evidence>
<reference evidence="2" key="1">
    <citation type="submission" date="2018-11" db="EMBL/GenBank/DDBJ databases">
        <authorList>
            <person name="Alioto T."/>
            <person name="Alioto T."/>
        </authorList>
    </citation>
    <scope>NUCLEOTIDE SEQUENCE</scope>
</reference>
<sequence length="164" mass="18407">MVQTVARPLKEAQELVLPATLLTTVGIAPYTRDKLDQIRSPHLTPIGRKTVLVIKDKELEILNQQNQGDGYPSAQKHGQTKLKGPDIDRESNAEFNDRVIQVGTNLDQRDNGLYTNGFMSLIKYTKFGNKNIEGPTGKRTLRPVILADSKRRQTSTTVRSQRPK</sequence>
<dbReference type="AlphaFoldDB" id="A0A8B6DDW5"/>
<dbReference type="Proteomes" id="UP000596742">
    <property type="component" value="Unassembled WGS sequence"/>
</dbReference>
<name>A0A8B6DDW5_MYTGA</name>
<comment type="caution">
    <text evidence="2">The sequence shown here is derived from an EMBL/GenBank/DDBJ whole genome shotgun (WGS) entry which is preliminary data.</text>
</comment>
<feature type="region of interest" description="Disordered" evidence="1">
    <location>
        <begin position="65"/>
        <end position="88"/>
    </location>
</feature>
<keyword evidence="3" id="KW-1185">Reference proteome</keyword>
<dbReference type="EMBL" id="UYJE01003205">
    <property type="protein sequence ID" value="VDI17341.1"/>
    <property type="molecule type" value="Genomic_DNA"/>
</dbReference>
<accession>A0A8B6DDW5</accession>
<gene>
    <name evidence="2" type="ORF">MGAL_10B001739</name>
</gene>
<evidence type="ECO:0000256" key="1">
    <source>
        <dbReference type="SAM" id="MobiDB-lite"/>
    </source>
</evidence>